<feature type="domain" description="Peptidase C1A papain C-terminal" evidence="3">
    <location>
        <begin position="128"/>
        <end position="213"/>
    </location>
</feature>
<dbReference type="OrthoDB" id="10525192at2759"/>
<evidence type="ECO:0000256" key="1">
    <source>
        <dbReference type="ARBA" id="ARBA00008455"/>
    </source>
</evidence>
<dbReference type="Gene3D" id="3.90.70.10">
    <property type="entry name" value="Cysteine proteinases"/>
    <property type="match status" value="1"/>
</dbReference>
<keyword evidence="2" id="KW-0732">Signal</keyword>
<protein>
    <recommendedName>
        <fullName evidence="3">Peptidase C1A papain C-terminal domain-containing protein</fullName>
    </recommendedName>
</protein>
<evidence type="ECO:0000259" key="3">
    <source>
        <dbReference type="Pfam" id="PF00112"/>
    </source>
</evidence>
<dbReference type="InterPro" id="IPR038765">
    <property type="entry name" value="Papain-like_cys_pep_sf"/>
</dbReference>
<dbReference type="AlphaFoldDB" id="A0A368SC06"/>
<sequence length="213" mass="23450">MKRNMTLAAVALLVAALALVAMVQAIFYFTAEDLESDEDLWELYGRWAAHHEVVREPGRFPTFKANAHMLHSEQRDVGELMALNVFGDKSFDEVMATTSCLKRTGELLPELEQLPVIDLDLVAATRALPSKVDWRYANAVTDVKNCCWAFATAAAVEGLHAIKTKSAAVSLSPQFLLDCTYPYIDQSSGGSRYKALALIKKVGGISSESVYPY</sequence>
<name>A0A368SC06_SETIT</name>
<organism evidence="4">
    <name type="scientific">Setaria italica</name>
    <name type="common">Foxtail millet</name>
    <name type="synonym">Panicum italicum</name>
    <dbReference type="NCBI Taxonomy" id="4555"/>
    <lineage>
        <taxon>Eukaryota</taxon>
        <taxon>Viridiplantae</taxon>
        <taxon>Streptophyta</taxon>
        <taxon>Embryophyta</taxon>
        <taxon>Tracheophyta</taxon>
        <taxon>Spermatophyta</taxon>
        <taxon>Magnoliopsida</taxon>
        <taxon>Liliopsida</taxon>
        <taxon>Poales</taxon>
        <taxon>Poaceae</taxon>
        <taxon>PACMAD clade</taxon>
        <taxon>Panicoideae</taxon>
        <taxon>Panicodae</taxon>
        <taxon>Paniceae</taxon>
        <taxon>Cenchrinae</taxon>
        <taxon>Setaria</taxon>
    </lineage>
</organism>
<reference evidence="4" key="2">
    <citation type="submission" date="2015-07" db="EMBL/GenBank/DDBJ databases">
        <authorList>
            <person name="Noorani M."/>
        </authorList>
    </citation>
    <scope>NUCLEOTIDE SEQUENCE</scope>
    <source>
        <strain evidence="4">Yugu1</strain>
    </source>
</reference>
<dbReference type="GO" id="GO:0008234">
    <property type="term" value="F:cysteine-type peptidase activity"/>
    <property type="evidence" value="ECO:0007669"/>
    <property type="project" value="InterPro"/>
</dbReference>
<proteinExistence type="inferred from homology"/>
<dbReference type="SUPFAM" id="SSF54001">
    <property type="entry name" value="Cysteine proteinases"/>
    <property type="match status" value="1"/>
</dbReference>
<feature type="chain" id="PRO_5018586799" description="Peptidase C1A papain C-terminal domain-containing protein" evidence="2">
    <location>
        <begin position="26"/>
        <end position="213"/>
    </location>
</feature>
<gene>
    <name evidence="4" type="ORF">SETIT_9G014700v2</name>
</gene>
<dbReference type="Pfam" id="PF00112">
    <property type="entry name" value="Peptidase_C1"/>
    <property type="match status" value="1"/>
</dbReference>
<feature type="signal peptide" evidence="2">
    <location>
        <begin position="1"/>
        <end position="25"/>
    </location>
</feature>
<evidence type="ECO:0000313" key="4">
    <source>
        <dbReference type="EMBL" id="RCV39976.1"/>
    </source>
</evidence>
<evidence type="ECO:0000256" key="2">
    <source>
        <dbReference type="SAM" id="SignalP"/>
    </source>
</evidence>
<dbReference type="PANTHER" id="PTHR12411">
    <property type="entry name" value="CYSTEINE PROTEASE FAMILY C1-RELATED"/>
    <property type="match status" value="1"/>
</dbReference>
<dbReference type="EMBL" id="CM003536">
    <property type="protein sequence ID" value="RCV39976.1"/>
    <property type="molecule type" value="Genomic_DNA"/>
</dbReference>
<comment type="similarity">
    <text evidence="1">Belongs to the peptidase C1 family.</text>
</comment>
<reference evidence="4" key="1">
    <citation type="journal article" date="2012" name="Nat. Biotechnol.">
        <title>Reference genome sequence of the model plant Setaria.</title>
        <authorList>
            <person name="Bennetzen J.L."/>
            <person name="Schmutz J."/>
            <person name="Wang H."/>
            <person name="Percifield R."/>
            <person name="Hawkins J."/>
            <person name="Pontaroli A.C."/>
            <person name="Estep M."/>
            <person name="Feng L."/>
            <person name="Vaughn J.N."/>
            <person name="Grimwood J."/>
            <person name="Jenkins J."/>
            <person name="Barry K."/>
            <person name="Lindquist E."/>
            <person name="Hellsten U."/>
            <person name="Deshpande S."/>
            <person name="Wang X."/>
            <person name="Wu X."/>
            <person name="Mitros T."/>
            <person name="Triplett J."/>
            <person name="Yang X."/>
            <person name="Ye C.Y."/>
            <person name="Mauro-Herrera M."/>
            <person name="Wang L."/>
            <person name="Li P."/>
            <person name="Sharma M."/>
            <person name="Sharma R."/>
            <person name="Ronald P.C."/>
            <person name="Panaud O."/>
            <person name="Kellogg E.A."/>
            <person name="Brutnell T.P."/>
            <person name="Doust A.N."/>
            <person name="Tuskan G.A."/>
            <person name="Rokhsar D."/>
            <person name="Devos K.M."/>
        </authorList>
    </citation>
    <scope>NUCLEOTIDE SEQUENCE [LARGE SCALE GENOMIC DNA]</scope>
    <source>
        <strain evidence="4">Yugu1</strain>
    </source>
</reference>
<dbReference type="STRING" id="4555.A0A368SC06"/>
<accession>A0A368SC06</accession>
<dbReference type="InterPro" id="IPR013128">
    <property type="entry name" value="Peptidase_C1A"/>
</dbReference>
<dbReference type="GO" id="GO:0006508">
    <property type="term" value="P:proteolysis"/>
    <property type="evidence" value="ECO:0007669"/>
    <property type="project" value="InterPro"/>
</dbReference>
<dbReference type="InterPro" id="IPR000668">
    <property type="entry name" value="Peptidase_C1A_C"/>
</dbReference>